<keyword evidence="2" id="KW-1185">Reference proteome</keyword>
<dbReference type="SUPFAM" id="SSF50969">
    <property type="entry name" value="YVTN repeat-like/Quinoprotein amine dehydrogenase"/>
    <property type="match status" value="1"/>
</dbReference>
<evidence type="ECO:0000313" key="2">
    <source>
        <dbReference type="Proteomes" id="UP000295765"/>
    </source>
</evidence>
<organism evidence="1 2">
    <name type="scientific">Plasticicumulans lactativorans</name>
    <dbReference type="NCBI Taxonomy" id="1133106"/>
    <lineage>
        <taxon>Bacteria</taxon>
        <taxon>Pseudomonadati</taxon>
        <taxon>Pseudomonadota</taxon>
        <taxon>Gammaproteobacteria</taxon>
        <taxon>Candidatus Competibacteraceae</taxon>
        <taxon>Plasticicumulans</taxon>
    </lineage>
</organism>
<dbReference type="EMBL" id="SLWY01000014">
    <property type="protein sequence ID" value="TCO80403.1"/>
    <property type="molecule type" value="Genomic_DNA"/>
</dbReference>
<name>A0A4R2L254_9GAMM</name>
<proteinExistence type="predicted"/>
<gene>
    <name evidence="1" type="ORF">EV699_11447</name>
</gene>
<evidence type="ECO:0000313" key="1">
    <source>
        <dbReference type="EMBL" id="TCO80403.1"/>
    </source>
</evidence>
<dbReference type="Proteomes" id="UP000295765">
    <property type="component" value="Unassembled WGS sequence"/>
</dbReference>
<accession>A0A4R2L254</accession>
<protein>
    <submittedName>
        <fullName evidence="1">Uncharacterized protein</fullName>
    </submittedName>
</protein>
<sequence length="296" mass="30620">MAAIRFGPWQVLAAEGGGTVALAGERLAACGQAHLVVWQGLLRLGAADAPWPAPGRPRFAGERVCWGPGVLDLARGTYAPLYAAEPELRPGGGERPCVHAWSAHGERLLVGYATGDAQAPARLVLFDGGRGEPLATLRHPAEFPPQAAWVGRTALVVGFGDPRAFAADTGAECACIALGAGTVTRLDADAAERRLLAVDLNRCVAWIDPHAWQLVDRWEGRWLDAAIAPDGRHAVALDLAGGLHLARLAAGRFEPLGAAAAPPFVATSVALDDTAIALAGGGLAARAGYVIKEPSA</sequence>
<dbReference type="InterPro" id="IPR015943">
    <property type="entry name" value="WD40/YVTN_repeat-like_dom_sf"/>
</dbReference>
<dbReference type="Gene3D" id="2.130.10.10">
    <property type="entry name" value="YVTN repeat-like/Quinoprotein amine dehydrogenase"/>
    <property type="match status" value="1"/>
</dbReference>
<dbReference type="InterPro" id="IPR011044">
    <property type="entry name" value="Quino_amine_DH_bsu"/>
</dbReference>
<dbReference type="AlphaFoldDB" id="A0A4R2L254"/>
<reference evidence="1 2" key="1">
    <citation type="submission" date="2019-03" db="EMBL/GenBank/DDBJ databases">
        <title>Genomic Encyclopedia of Type Strains, Phase IV (KMG-IV): sequencing the most valuable type-strain genomes for metagenomic binning, comparative biology and taxonomic classification.</title>
        <authorList>
            <person name="Goeker M."/>
        </authorList>
    </citation>
    <scope>NUCLEOTIDE SEQUENCE [LARGE SCALE GENOMIC DNA]</scope>
    <source>
        <strain evidence="1 2">DSM 25287</strain>
    </source>
</reference>
<dbReference type="RefSeq" id="WP_132543478.1">
    <property type="nucleotide sequence ID" value="NZ_SLWY01000014.1"/>
</dbReference>
<comment type="caution">
    <text evidence="1">The sequence shown here is derived from an EMBL/GenBank/DDBJ whole genome shotgun (WGS) entry which is preliminary data.</text>
</comment>